<dbReference type="Pfam" id="PF13619">
    <property type="entry name" value="KTSC"/>
    <property type="match status" value="1"/>
</dbReference>
<evidence type="ECO:0000313" key="3">
    <source>
        <dbReference type="Proteomes" id="UP000215199"/>
    </source>
</evidence>
<evidence type="ECO:0000313" key="2">
    <source>
        <dbReference type="EMBL" id="OXM63471.1"/>
    </source>
</evidence>
<organism evidence="2 3">
    <name type="scientific">Amycolatopsis vastitatis</name>
    <dbReference type="NCBI Taxonomy" id="1905142"/>
    <lineage>
        <taxon>Bacteria</taxon>
        <taxon>Bacillati</taxon>
        <taxon>Actinomycetota</taxon>
        <taxon>Actinomycetes</taxon>
        <taxon>Pseudonocardiales</taxon>
        <taxon>Pseudonocardiaceae</taxon>
        <taxon>Amycolatopsis</taxon>
    </lineage>
</organism>
<proteinExistence type="predicted"/>
<dbReference type="InterPro" id="IPR025309">
    <property type="entry name" value="KTSC_dom"/>
</dbReference>
<name>A0A229SXS8_9PSEU</name>
<protein>
    <submittedName>
        <fullName evidence="2">KTSC domain-containing protein</fullName>
    </submittedName>
</protein>
<comment type="caution">
    <text evidence="2">The sequence shown here is derived from an EMBL/GenBank/DDBJ whole genome shotgun (WGS) entry which is preliminary data.</text>
</comment>
<gene>
    <name evidence="2" type="ORF">CF165_30140</name>
</gene>
<evidence type="ECO:0000259" key="1">
    <source>
        <dbReference type="Pfam" id="PF13619"/>
    </source>
</evidence>
<dbReference type="AlphaFoldDB" id="A0A229SXS8"/>
<feature type="domain" description="KTSC" evidence="1">
    <location>
        <begin position="7"/>
        <end position="64"/>
    </location>
</feature>
<dbReference type="RefSeq" id="WP_093950979.1">
    <property type="nucleotide sequence ID" value="NZ_NMUL01000033.1"/>
</dbReference>
<dbReference type="EMBL" id="NMUL01000033">
    <property type="protein sequence ID" value="OXM63471.1"/>
    <property type="molecule type" value="Genomic_DNA"/>
</dbReference>
<reference evidence="3" key="1">
    <citation type="submission" date="2017-07" db="EMBL/GenBank/DDBJ databases">
        <title>Comparative genome mining reveals phylogenetic distribution patterns of secondary metabolites in Amycolatopsis.</title>
        <authorList>
            <person name="Adamek M."/>
            <person name="Alanjary M."/>
            <person name="Sales-Ortells H."/>
            <person name="Goodfellow M."/>
            <person name="Bull A.T."/>
            <person name="Kalinowski J."/>
            <person name="Ziemert N."/>
        </authorList>
    </citation>
    <scope>NUCLEOTIDE SEQUENCE [LARGE SCALE GENOMIC DNA]</scope>
    <source>
        <strain evidence="3">H5</strain>
    </source>
</reference>
<dbReference type="OrthoDB" id="8450910at2"/>
<keyword evidence="3" id="KW-1185">Reference proteome</keyword>
<dbReference type="Proteomes" id="UP000215199">
    <property type="component" value="Unassembled WGS sequence"/>
</dbReference>
<accession>A0A229SXS8</accession>
<sequence>MKRRLVESSSIASIGYDASVGTLEVEFSHGGVYDYYAVPREVHRAFLAADSHGRFFRTSIRDRYPCRRRD</sequence>